<sequence length="670" mass="76930">MISSRSITVVETLEESAPIKGIAAMMKFIEGEEVLARYSSTDEYLKGKVLGVKGEQYKVQFETGIEKYVHSTDIKASRPSRSTRRSSSRSRKSPSRYSPSRKSLRKRSPGRPPATNKQSPKSTKFAKISLSRIEIPSDIRNTESVSTKSTNDDESPESLPLLSRLKEAGTVTRRSRLLTGTLKPEPDHKMVLLTRNINRAVSLPLERKSQLYDFNIDGKERGHSIQRDQDLLKTLNYEEDTNLNTQIIEKRKKEISMVSNPQEWGGWFGTFVLMFLMPFITILPQLMCTETECKFGYPKIPTSLNYYIDFKIFASYLSLLLFVTIISIIPIGRKIDGPDSRIGRLQYRLNGFLCGLLSLIIFAACTYKEFELCDLIVDNYIQFSVSGWFLGLILSLLLFIKGGRAPVANLNIYGSTNSVIYNFWQGREINPRIGPIDFKIILFRTSMIAMILINLSIVTKAIEEGDIYNLQHLNVGVLLGTLLQIIYAMDALFFESAMLTTFEIMYEGTGYMLCTSYMMYPFSVTIATKYMLFHQTQLTYHFVFPVFTFIIGYLIYRISNLQKSEYRRNPLSPSLMQLETIPTIRGKKLIVSGLWGHVRHPNYLGNILIWWSISCISLACDILPYYYAIMCTGLLMHRAVRDNERCKVRYGLAWEQYMSRVKYMILYRIF</sequence>
<feature type="transmembrane region" description="Helical" evidence="11">
    <location>
        <begin position="304"/>
        <end position="329"/>
    </location>
</feature>
<reference evidence="12 13" key="1">
    <citation type="submission" date="2024-08" db="EMBL/GenBank/DDBJ databases">
        <authorList>
            <person name="Will J Nash"/>
            <person name="Angela Man"/>
            <person name="Seanna McTaggart"/>
            <person name="Kendall Baker"/>
            <person name="Tom Barker"/>
            <person name="Leah Catchpole"/>
            <person name="Alex Durrant"/>
            <person name="Karim Gharbi"/>
            <person name="Naomi Irish"/>
            <person name="Gemy Kaithakottil"/>
            <person name="Debby Ku"/>
            <person name="Aaliyah Providence"/>
            <person name="Felix Shaw"/>
            <person name="David Swarbreck"/>
            <person name="Chris Watkins"/>
            <person name="Ann M. McCartney"/>
            <person name="Giulio Formenti"/>
            <person name="Alice Mouton"/>
            <person name="Noel Vella"/>
            <person name="Bjorn M von Reumont"/>
            <person name="Adriana Vella"/>
            <person name="Wilfried Haerty"/>
        </authorList>
    </citation>
    <scope>NUCLEOTIDE SEQUENCE [LARGE SCALE GENOMIC DNA]</scope>
</reference>
<keyword evidence="5 11" id="KW-1133">Transmembrane helix</keyword>
<keyword evidence="8" id="KW-0675">Receptor</keyword>
<feature type="transmembrane region" description="Helical" evidence="11">
    <location>
        <begin position="470"/>
        <end position="489"/>
    </location>
</feature>
<protein>
    <recommendedName>
        <fullName evidence="14">Lamin-B receptor</fullName>
    </recommendedName>
</protein>
<gene>
    <name evidence="12" type="ORF">XYLVIOL_LOCUS9650</name>
</gene>
<keyword evidence="3" id="KW-0597">Phosphoprotein</keyword>
<dbReference type="Gene3D" id="2.30.30.140">
    <property type="match status" value="1"/>
</dbReference>
<feature type="transmembrane region" description="Helical" evidence="11">
    <location>
        <begin position="440"/>
        <end position="458"/>
    </location>
</feature>
<keyword evidence="4 11" id="KW-0812">Transmembrane</keyword>
<keyword evidence="13" id="KW-1185">Reference proteome</keyword>
<evidence type="ECO:0000313" key="12">
    <source>
        <dbReference type="EMBL" id="CAL7949894.1"/>
    </source>
</evidence>
<evidence type="ECO:0000256" key="4">
    <source>
        <dbReference type="ARBA" id="ARBA00022692"/>
    </source>
</evidence>
<evidence type="ECO:0000256" key="5">
    <source>
        <dbReference type="ARBA" id="ARBA00022989"/>
    </source>
</evidence>
<feature type="compositionally biased region" description="Basic residues" evidence="10">
    <location>
        <begin position="81"/>
        <end position="94"/>
    </location>
</feature>
<keyword evidence="6" id="KW-0238">DNA-binding</keyword>
<feature type="transmembrane region" description="Helical" evidence="11">
    <location>
        <begin position="349"/>
        <end position="367"/>
    </location>
</feature>
<comment type="similarity">
    <text evidence="2">Belongs to the ERG4/ERG24 family.</text>
</comment>
<dbReference type="SUPFAM" id="SSF63748">
    <property type="entry name" value="Tudor/PWWP/MBT"/>
    <property type="match status" value="1"/>
</dbReference>
<dbReference type="PANTHER" id="PTHR21257:SF55">
    <property type="entry name" value="DELTA(14)-STEROL REDUCTASE LBR"/>
    <property type="match status" value="1"/>
</dbReference>
<evidence type="ECO:0000256" key="9">
    <source>
        <dbReference type="ARBA" id="ARBA00023242"/>
    </source>
</evidence>
<evidence type="ECO:0000256" key="11">
    <source>
        <dbReference type="SAM" id="Phobius"/>
    </source>
</evidence>
<keyword evidence="9" id="KW-0539">Nucleus</keyword>
<feature type="transmembrane region" description="Helical" evidence="11">
    <location>
        <begin position="608"/>
        <end position="628"/>
    </location>
</feature>
<dbReference type="Proteomes" id="UP001642520">
    <property type="component" value="Unassembled WGS sequence"/>
</dbReference>
<evidence type="ECO:0000256" key="8">
    <source>
        <dbReference type="ARBA" id="ARBA00023170"/>
    </source>
</evidence>
<feature type="transmembrane region" description="Helical" evidence="11">
    <location>
        <begin position="509"/>
        <end position="526"/>
    </location>
</feature>
<name>A0ABP1P9H5_XYLVO</name>
<dbReference type="Pfam" id="PF01222">
    <property type="entry name" value="ERG4_ERG24"/>
    <property type="match status" value="1"/>
</dbReference>
<evidence type="ECO:0000313" key="13">
    <source>
        <dbReference type="Proteomes" id="UP001642520"/>
    </source>
</evidence>
<feature type="transmembrane region" description="Helical" evidence="11">
    <location>
        <begin position="264"/>
        <end position="283"/>
    </location>
</feature>
<keyword evidence="7 11" id="KW-0472">Membrane</keyword>
<evidence type="ECO:0000256" key="10">
    <source>
        <dbReference type="SAM" id="MobiDB-lite"/>
    </source>
</evidence>
<dbReference type="PANTHER" id="PTHR21257">
    <property type="entry name" value="DELTA(14)-STEROL REDUCTASE"/>
    <property type="match status" value="1"/>
</dbReference>
<evidence type="ECO:0000256" key="1">
    <source>
        <dbReference type="ARBA" id="ARBA00004473"/>
    </source>
</evidence>
<accession>A0ABP1P9H5</accession>
<evidence type="ECO:0008006" key="14">
    <source>
        <dbReference type="Google" id="ProtNLM"/>
    </source>
</evidence>
<evidence type="ECO:0000256" key="7">
    <source>
        <dbReference type="ARBA" id="ARBA00023136"/>
    </source>
</evidence>
<evidence type="ECO:0000256" key="6">
    <source>
        <dbReference type="ARBA" id="ARBA00023125"/>
    </source>
</evidence>
<comment type="caution">
    <text evidence="12">The sequence shown here is derived from an EMBL/GenBank/DDBJ whole genome shotgun (WGS) entry which is preliminary data.</text>
</comment>
<organism evidence="12 13">
    <name type="scientific">Xylocopa violacea</name>
    <name type="common">Violet carpenter bee</name>
    <name type="synonym">Apis violacea</name>
    <dbReference type="NCBI Taxonomy" id="135666"/>
    <lineage>
        <taxon>Eukaryota</taxon>
        <taxon>Metazoa</taxon>
        <taxon>Ecdysozoa</taxon>
        <taxon>Arthropoda</taxon>
        <taxon>Hexapoda</taxon>
        <taxon>Insecta</taxon>
        <taxon>Pterygota</taxon>
        <taxon>Neoptera</taxon>
        <taxon>Endopterygota</taxon>
        <taxon>Hymenoptera</taxon>
        <taxon>Apocrita</taxon>
        <taxon>Aculeata</taxon>
        <taxon>Apoidea</taxon>
        <taxon>Anthophila</taxon>
        <taxon>Apidae</taxon>
        <taxon>Xylocopa</taxon>
        <taxon>Xylocopa</taxon>
    </lineage>
</organism>
<feature type="transmembrane region" description="Helical" evidence="11">
    <location>
        <begin position="538"/>
        <end position="556"/>
    </location>
</feature>
<evidence type="ECO:0000256" key="3">
    <source>
        <dbReference type="ARBA" id="ARBA00022553"/>
    </source>
</evidence>
<feature type="transmembrane region" description="Helical" evidence="11">
    <location>
        <begin position="379"/>
        <end position="400"/>
    </location>
</feature>
<dbReference type="InterPro" id="IPR001171">
    <property type="entry name" value="ERG24_DHCR-like"/>
</dbReference>
<proteinExistence type="inferred from homology"/>
<dbReference type="EMBL" id="CAXAJV020001300">
    <property type="protein sequence ID" value="CAL7949894.1"/>
    <property type="molecule type" value="Genomic_DNA"/>
</dbReference>
<dbReference type="Gene3D" id="1.20.120.1630">
    <property type="match status" value="1"/>
</dbReference>
<feature type="region of interest" description="Disordered" evidence="10">
    <location>
        <begin position="72"/>
        <end position="158"/>
    </location>
</feature>
<evidence type="ECO:0000256" key="2">
    <source>
        <dbReference type="ARBA" id="ARBA00005402"/>
    </source>
</evidence>
<comment type="subcellular location">
    <subcellularLocation>
        <location evidence="1">Nucleus inner membrane</location>
        <topology evidence="1">Multi-pass membrane protein</topology>
    </subcellularLocation>
</comment>